<gene>
    <name evidence="7" type="ORF">SAMN04488109_2073</name>
</gene>
<evidence type="ECO:0000313" key="8">
    <source>
        <dbReference type="Proteomes" id="UP000184212"/>
    </source>
</evidence>
<dbReference type="PROSITE" id="PS51007">
    <property type="entry name" value="CYTC"/>
    <property type="match status" value="2"/>
</dbReference>
<keyword evidence="5" id="KW-0472">Membrane</keyword>
<organism evidence="7 8">
    <name type="scientific">Chryseolinea serpens</name>
    <dbReference type="NCBI Taxonomy" id="947013"/>
    <lineage>
        <taxon>Bacteria</taxon>
        <taxon>Pseudomonadati</taxon>
        <taxon>Bacteroidota</taxon>
        <taxon>Cytophagia</taxon>
        <taxon>Cytophagales</taxon>
        <taxon>Fulvivirgaceae</taxon>
        <taxon>Chryseolinea</taxon>
    </lineage>
</organism>
<dbReference type="GO" id="GO:0009055">
    <property type="term" value="F:electron transfer activity"/>
    <property type="evidence" value="ECO:0007669"/>
    <property type="project" value="InterPro"/>
</dbReference>
<dbReference type="GO" id="GO:0046872">
    <property type="term" value="F:metal ion binding"/>
    <property type="evidence" value="ECO:0007669"/>
    <property type="project" value="UniProtKB-KW"/>
</dbReference>
<proteinExistence type="predicted"/>
<keyword evidence="1 4" id="KW-0349">Heme</keyword>
<keyword evidence="3 4" id="KW-0408">Iron</keyword>
<evidence type="ECO:0000259" key="6">
    <source>
        <dbReference type="PROSITE" id="PS51007"/>
    </source>
</evidence>
<evidence type="ECO:0000256" key="3">
    <source>
        <dbReference type="ARBA" id="ARBA00023004"/>
    </source>
</evidence>
<dbReference type="Gene3D" id="1.10.760.10">
    <property type="entry name" value="Cytochrome c-like domain"/>
    <property type="match status" value="2"/>
</dbReference>
<dbReference type="Pfam" id="PF00034">
    <property type="entry name" value="Cytochrom_C"/>
    <property type="match status" value="1"/>
</dbReference>
<name>A0A1M5N2Z4_9BACT</name>
<dbReference type="AlphaFoldDB" id="A0A1M5N2Z4"/>
<dbReference type="GO" id="GO:0020037">
    <property type="term" value="F:heme binding"/>
    <property type="evidence" value="ECO:0007669"/>
    <property type="project" value="InterPro"/>
</dbReference>
<dbReference type="EMBL" id="FQWQ01000001">
    <property type="protein sequence ID" value="SHG83817.1"/>
    <property type="molecule type" value="Genomic_DNA"/>
</dbReference>
<keyword evidence="8" id="KW-1185">Reference proteome</keyword>
<evidence type="ECO:0000256" key="1">
    <source>
        <dbReference type="ARBA" id="ARBA00022617"/>
    </source>
</evidence>
<accession>A0A1M5N2Z4</accession>
<dbReference type="SUPFAM" id="SSF46626">
    <property type="entry name" value="Cytochrome c"/>
    <property type="match status" value="2"/>
</dbReference>
<protein>
    <submittedName>
        <fullName evidence="7">Cytochrome c, mono-and diheme variants</fullName>
    </submittedName>
</protein>
<feature type="domain" description="Cytochrome c" evidence="6">
    <location>
        <begin position="48"/>
        <end position="159"/>
    </location>
</feature>
<keyword evidence="5" id="KW-1133">Transmembrane helix</keyword>
<keyword evidence="5" id="KW-0812">Transmembrane</keyword>
<evidence type="ECO:0000313" key="7">
    <source>
        <dbReference type="EMBL" id="SHG83817.1"/>
    </source>
</evidence>
<dbReference type="PANTHER" id="PTHR35008">
    <property type="entry name" value="BLL4482 PROTEIN-RELATED"/>
    <property type="match status" value="1"/>
</dbReference>
<dbReference type="STRING" id="947013.SAMN04488109_2073"/>
<keyword evidence="2 4" id="KW-0479">Metal-binding</keyword>
<sequence length="324" mass="35830">MKRFLKITGKIVGFLVAIVLVFVVYIEVSYKRTFQAPPTGITASRDTAVIARGRYIVKGPAHCWTCHASKEAIARQGNDPGSTPMSGGVEFKTPVATFYTPNITPDKETGLGRLSDEQVARAIRYGVNHNDHALAPFMMFQSMNDEDLTAVISYLRSTPPVKNEVPERDLNLLGKLISRFLLEPNLKPDVLPAVAHDSSSVYGEYLVQAMANCRACHTKRDETGNFVGEPFAGGSPMETETGTFITPNLTPHATTGRIYTWTPEQFVQRFKLGKGPEGSHMPWEAYANMSEQDLKAIYAFLRTLKPVDNKVASTFIPRAVEQTN</sequence>
<dbReference type="RefSeq" id="WP_073135048.1">
    <property type="nucleotide sequence ID" value="NZ_FQWQ01000001.1"/>
</dbReference>
<dbReference type="Pfam" id="PF13442">
    <property type="entry name" value="Cytochrome_CBB3"/>
    <property type="match status" value="1"/>
</dbReference>
<dbReference type="InterPro" id="IPR036909">
    <property type="entry name" value="Cyt_c-like_dom_sf"/>
</dbReference>
<feature type="domain" description="Cytochrome c" evidence="6">
    <location>
        <begin position="198"/>
        <end position="305"/>
    </location>
</feature>
<feature type="transmembrane region" description="Helical" evidence="5">
    <location>
        <begin position="7"/>
        <end position="26"/>
    </location>
</feature>
<evidence type="ECO:0000256" key="4">
    <source>
        <dbReference type="PROSITE-ProRule" id="PRU00433"/>
    </source>
</evidence>
<dbReference type="InterPro" id="IPR051459">
    <property type="entry name" value="Cytochrome_c-type_DH"/>
</dbReference>
<dbReference type="InterPro" id="IPR009056">
    <property type="entry name" value="Cyt_c-like_dom"/>
</dbReference>
<reference evidence="7 8" key="1">
    <citation type="submission" date="2016-11" db="EMBL/GenBank/DDBJ databases">
        <authorList>
            <person name="Jaros S."/>
            <person name="Januszkiewicz K."/>
            <person name="Wedrychowicz H."/>
        </authorList>
    </citation>
    <scope>NUCLEOTIDE SEQUENCE [LARGE SCALE GENOMIC DNA]</scope>
    <source>
        <strain evidence="7 8">DSM 24574</strain>
    </source>
</reference>
<dbReference type="Proteomes" id="UP000184212">
    <property type="component" value="Unassembled WGS sequence"/>
</dbReference>
<evidence type="ECO:0000256" key="5">
    <source>
        <dbReference type="SAM" id="Phobius"/>
    </source>
</evidence>
<dbReference type="PANTHER" id="PTHR35008:SF8">
    <property type="entry name" value="ALCOHOL DEHYDROGENASE CYTOCHROME C SUBUNIT"/>
    <property type="match status" value="1"/>
</dbReference>
<evidence type="ECO:0000256" key="2">
    <source>
        <dbReference type="ARBA" id="ARBA00022723"/>
    </source>
</evidence>